<dbReference type="OrthoDB" id="282744at2"/>
<dbReference type="GO" id="GO:0003700">
    <property type="term" value="F:DNA-binding transcription factor activity"/>
    <property type="evidence" value="ECO:0007669"/>
    <property type="project" value="InterPro"/>
</dbReference>
<evidence type="ECO:0000313" key="5">
    <source>
        <dbReference type="EMBL" id="VVM65754.1"/>
    </source>
</evidence>
<gene>
    <name evidence="5" type="ORF">PS662_01540</name>
</gene>
<dbReference type="PROSITE" id="PS00041">
    <property type="entry name" value="HTH_ARAC_FAMILY_1"/>
    <property type="match status" value="1"/>
</dbReference>
<dbReference type="Gene3D" id="1.10.10.60">
    <property type="entry name" value="Homeodomain-like"/>
    <property type="match status" value="1"/>
</dbReference>
<keyword evidence="2" id="KW-0238">DNA-binding</keyword>
<evidence type="ECO:0000259" key="4">
    <source>
        <dbReference type="PROSITE" id="PS01124"/>
    </source>
</evidence>
<dbReference type="InterPro" id="IPR018062">
    <property type="entry name" value="HTH_AraC-typ_CS"/>
</dbReference>
<protein>
    <recommendedName>
        <fullName evidence="4">HTH araC/xylS-type domain-containing protein</fullName>
    </recommendedName>
</protein>
<evidence type="ECO:0000256" key="1">
    <source>
        <dbReference type="ARBA" id="ARBA00023015"/>
    </source>
</evidence>
<dbReference type="EMBL" id="CABVHK010000004">
    <property type="protein sequence ID" value="VVM65754.1"/>
    <property type="molecule type" value="Genomic_DNA"/>
</dbReference>
<organism evidence="5 6">
    <name type="scientific">Pseudomonas fluorescens</name>
    <dbReference type="NCBI Taxonomy" id="294"/>
    <lineage>
        <taxon>Bacteria</taxon>
        <taxon>Pseudomonadati</taxon>
        <taxon>Pseudomonadota</taxon>
        <taxon>Gammaproteobacteria</taxon>
        <taxon>Pseudomonadales</taxon>
        <taxon>Pseudomonadaceae</taxon>
        <taxon>Pseudomonas</taxon>
    </lineage>
</organism>
<keyword evidence="3" id="KW-0804">Transcription</keyword>
<dbReference type="SUPFAM" id="SSF46689">
    <property type="entry name" value="Homeodomain-like"/>
    <property type="match status" value="1"/>
</dbReference>
<dbReference type="PROSITE" id="PS01124">
    <property type="entry name" value="HTH_ARAC_FAMILY_2"/>
    <property type="match status" value="1"/>
</dbReference>
<reference evidence="5 6" key="1">
    <citation type="submission" date="2019-09" db="EMBL/GenBank/DDBJ databases">
        <authorList>
            <person name="Chandra G."/>
            <person name="Truman W A."/>
        </authorList>
    </citation>
    <scope>NUCLEOTIDE SEQUENCE [LARGE SCALE GENOMIC DNA]</scope>
    <source>
        <strain evidence="5">PS662</strain>
    </source>
</reference>
<accession>A0A5E6RAC6</accession>
<keyword evidence="1" id="KW-0805">Transcription regulation</keyword>
<dbReference type="AlphaFoldDB" id="A0A5E6RAC6"/>
<evidence type="ECO:0000256" key="3">
    <source>
        <dbReference type="ARBA" id="ARBA00023163"/>
    </source>
</evidence>
<name>A0A5E6RAC6_PSEFL</name>
<dbReference type="RefSeq" id="WP_150710416.1">
    <property type="nucleotide sequence ID" value="NZ_CABVHK010000004.1"/>
</dbReference>
<dbReference type="Proteomes" id="UP000326953">
    <property type="component" value="Unassembled WGS sequence"/>
</dbReference>
<proteinExistence type="predicted"/>
<dbReference type="SMART" id="SM00342">
    <property type="entry name" value="HTH_ARAC"/>
    <property type="match status" value="1"/>
</dbReference>
<evidence type="ECO:0000256" key="2">
    <source>
        <dbReference type="ARBA" id="ARBA00023125"/>
    </source>
</evidence>
<dbReference type="PANTHER" id="PTHR43280">
    <property type="entry name" value="ARAC-FAMILY TRANSCRIPTIONAL REGULATOR"/>
    <property type="match status" value="1"/>
</dbReference>
<feature type="domain" description="HTH araC/xylS-type" evidence="4">
    <location>
        <begin position="51"/>
        <end position="151"/>
    </location>
</feature>
<dbReference type="InterPro" id="IPR009057">
    <property type="entry name" value="Homeodomain-like_sf"/>
</dbReference>
<dbReference type="GO" id="GO:0009893">
    <property type="term" value="P:positive regulation of metabolic process"/>
    <property type="evidence" value="ECO:0007669"/>
    <property type="project" value="UniProtKB-ARBA"/>
</dbReference>
<dbReference type="Pfam" id="PF12833">
    <property type="entry name" value="HTH_18"/>
    <property type="match status" value="1"/>
</dbReference>
<sequence length="166" mass="18915">METKVKADVSELRCVWASSDQGTCFWARLRPRPASVLATTCVKPEHEWIYQTACMMIEQHLADTSLNVSAVAQLINCSRTTVYRAFAQRRQTVAQTIRMLRLLRASEMLAVPPYSIPIETVAYRCGFEEVRTFNRCFSKVFGMSAGRYRQTRIGESLKALRELADP</sequence>
<dbReference type="PANTHER" id="PTHR43280:SF2">
    <property type="entry name" value="HTH-TYPE TRANSCRIPTIONAL REGULATOR EXSA"/>
    <property type="match status" value="1"/>
</dbReference>
<dbReference type="GO" id="GO:0043565">
    <property type="term" value="F:sequence-specific DNA binding"/>
    <property type="evidence" value="ECO:0007669"/>
    <property type="project" value="InterPro"/>
</dbReference>
<evidence type="ECO:0000313" key="6">
    <source>
        <dbReference type="Proteomes" id="UP000326953"/>
    </source>
</evidence>
<dbReference type="InterPro" id="IPR018060">
    <property type="entry name" value="HTH_AraC"/>
</dbReference>